<dbReference type="AlphaFoldDB" id="A0A0B1TR28"/>
<name>A0A0B1TR28_OESDE</name>
<gene>
    <name evidence="1" type="ORF">OESDEN_00296</name>
</gene>
<dbReference type="EMBL" id="KN549208">
    <property type="protein sequence ID" value="KHJ99689.1"/>
    <property type="molecule type" value="Genomic_DNA"/>
</dbReference>
<evidence type="ECO:0000313" key="2">
    <source>
        <dbReference type="Proteomes" id="UP000053660"/>
    </source>
</evidence>
<organism evidence="1 2">
    <name type="scientific">Oesophagostomum dentatum</name>
    <name type="common">Nodular worm</name>
    <dbReference type="NCBI Taxonomy" id="61180"/>
    <lineage>
        <taxon>Eukaryota</taxon>
        <taxon>Metazoa</taxon>
        <taxon>Ecdysozoa</taxon>
        <taxon>Nematoda</taxon>
        <taxon>Chromadorea</taxon>
        <taxon>Rhabditida</taxon>
        <taxon>Rhabditina</taxon>
        <taxon>Rhabditomorpha</taxon>
        <taxon>Strongyloidea</taxon>
        <taxon>Strongylidae</taxon>
        <taxon>Oesophagostomum</taxon>
    </lineage>
</organism>
<sequence length="79" mass="8307">MVAVFVAVAVVIASLVLNIIILTRVSNINNNIPNNGSTPTPQPTVDNGTTFCPNVGTASTSPAYKMGAYHSFDILEKQS</sequence>
<proteinExistence type="predicted"/>
<dbReference type="Proteomes" id="UP000053660">
    <property type="component" value="Unassembled WGS sequence"/>
</dbReference>
<evidence type="ECO:0000313" key="1">
    <source>
        <dbReference type="EMBL" id="KHJ99689.1"/>
    </source>
</evidence>
<keyword evidence="2" id="KW-1185">Reference proteome</keyword>
<reference evidence="1 2" key="1">
    <citation type="submission" date="2014-03" db="EMBL/GenBank/DDBJ databases">
        <title>Draft genome of the hookworm Oesophagostomum dentatum.</title>
        <authorList>
            <person name="Mitreva M."/>
        </authorList>
    </citation>
    <scope>NUCLEOTIDE SEQUENCE [LARGE SCALE GENOMIC DNA]</scope>
    <source>
        <strain evidence="1 2">OD-Hann</strain>
    </source>
</reference>
<protein>
    <submittedName>
        <fullName evidence="1">Uncharacterized protein</fullName>
    </submittedName>
</protein>
<accession>A0A0B1TR28</accession>